<dbReference type="InterPro" id="IPR039498">
    <property type="entry name" value="NTP_transf_5"/>
</dbReference>
<proteinExistence type="predicted"/>
<keyword evidence="2" id="KW-1185">Reference proteome</keyword>
<dbReference type="EMBL" id="VIKS01000001">
    <property type="protein sequence ID" value="TQV89503.1"/>
    <property type="molecule type" value="Genomic_DNA"/>
</dbReference>
<organism evidence="1 2">
    <name type="scientific">Aliikangiella coralliicola</name>
    <dbReference type="NCBI Taxonomy" id="2592383"/>
    <lineage>
        <taxon>Bacteria</taxon>
        <taxon>Pseudomonadati</taxon>
        <taxon>Pseudomonadota</taxon>
        <taxon>Gammaproteobacteria</taxon>
        <taxon>Oceanospirillales</taxon>
        <taxon>Pleioneaceae</taxon>
        <taxon>Aliikangiella</taxon>
    </lineage>
</organism>
<reference evidence="1 2" key="1">
    <citation type="submission" date="2019-07" db="EMBL/GenBank/DDBJ databases">
        <title>Draft genome for Aliikangiella sp. M105.</title>
        <authorList>
            <person name="Wang G."/>
        </authorList>
    </citation>
    <scope>NUCLEOTIDE SEQUENCE [LARGE SCALE GENOMIC DNA]</scope>
    <source>
        <strain evidence="1 2">M105</strain>
    </source>
</reference>
<comment type="caution">
    <text evidence="1">The sequence shown here is derived from an EMBL/GenBank/DDBJ whole genome shotgun (WGS) entry which is preliminary data.</text>
</comment>
<dbReference type="Pfam" id="PF14907">
    <property type="entry name" value="NTP_transf_5"/>
    <property type="match status" value="1"/>
</dbReference>
<evidence type="ECO:0000313" key="2">
    <source>
        <dbReference type="Proteomes" id="UP000315439"/>
    </source>
</evidence>
<dbReference type="GO" id="GO:0016740">
    <property type="term" value="F:transferase activity"/>
    <property type="evidence" value="ECO:0007669"/>
    <property type="project" value="UniProtKB-KW"/>
</dbReference>
<dbReference type="RefSeq" id="WP_142891567.1">
    <property type="nucleotide sequence ID" value="NZ_ML660160.1"/>
</dbReference>
<name>A0A545UJ88_9GAMM</name>
<dbReference type="OrthoDB" id="7061499at2"/>
<dbReference type="AlphaFoldDB" id="A0A545UJ88"/>
<gene>
    <name evidence="1" type="ORF">FLL46_01065</name>
</gene>
<keyword evidence="1" id="KW-0808">Transferase</keyword>
<protein>
    <submittedName>
        <fullName evidence="1">Nucleotidyltransferase family protein</fullName>
    </submittedName>
</protein>
<dbReference type="Proteomes" id="UP000315439">
    <property type="component" value="Unassembled WGS sequence"/>
</dbReference>
<evidence type="ECO:0000313" key="1">
    <source>
        <dbReference type="EMBL" id="TQV89503.1"/>
    </source>
</evidence>
<sequence>MRHTIKEISETLFGWLATLLRGDSSYFPEEIKNWSDKEWEVAKTIVFVHGMGPLWGKECSRGLGCQEIPDEFRDYLIQQYHQNGLRIQKIRECYERITQGLSRKKTRFVPFKGIELAFNVYPDPATRPMADIDLYLDSKDKDLIDDILTEGGFTPVAITESGATYYPGEWIDKQKNMFRLNPTNMDINNELYAGENENSPFGIDVHFEIKILALRDLTCAFESARLESGKLADTEHFIYLLVHAAKHFMNRGGRWLHLYDIYLFEKKHKLDYQLIVKKAVEWRVAHLLLISLSLCEHYFSSFHQLKALLYAEVGWRHKLLVNNLQLSEMSCCNPWPVSPFAQFIWVHSFVDGFALLAAFKNRKKNTQVREGKSLSSIPWAGARLLTIINRLIQKKPREVWSIMAAHDLSPKQDWK</sequence>
<accession>A0A545UJ88</accession>